<feature type="domain" description="Histidine kinase" evidence="10">
    <location>
        <begin position="394"/>
        <end position="585"/>
    </location>
</feature>
<dbReference type="GO" id="GO:0005524">
    <property type="term" value="F:ATP binding"/>
    <property type="evidence" value="ECO:0007669"/>
    <property type="project" value="UniProtKB-KW"/>
</dbReference>
<dbReference type="NCBIfam" id="TIGR00229">
    <property type="entry name" value="sensory_box"/>
    <property type="match status" value="1"/>
</dbReference>
<dbReference type="Pfam" id="PF00989">
    <property type="entry name" value="PAS"/>
    <property type="match status" value="1"/>
</dbReference>
<dbReference type="InterPro" id="IPR050482">
    <property type="entry name" value="Sensor_HK_TwoCompSys"/>
</dbReference>
<feature type="compositionally biased region" description="Basic and acidic residues" evidence="9">
    <location>
        <begin position="11"/>
        <end position="25"/>
    </location>
</feature>
<dbReference type="Proteomes" id="UP000314616">
    <property type="component" value="Chromosome"/>
</dbReference>
<evidence type="ECO:0000256" key="9">
    <source>
        <dbReference type="SAM" id="MobiDB-lite"/>
    </source>
</evidence>
<dbReference type="SUPFAM" id="SSF55874">
    <property type="entry name" value="ATPase domain of HSP90 chaperone/DNA topoisomerase II/histidine kinase"/>
    <property type="match status" value="1"/>
</dbReference>
<evidence type="ECO:0000256" key="8">
    <source>
        <dbReference type="ARBA" id="ARBA00023012"/>
    </source>
</evidence>
<keyword evidence="4" id="KW-0808">Transferase</keyword>
<feature type="compositionally biased region" description="Basic residues" evidence="9">
    <location>
        <begin position="1"/>
        <end position="10"/>
    </location>
</feature>
<reference evidence="11 12" key="1">
    <citation type="submission" date="2019-05" db="EMBL/GenBank/DDBJ databases">
        <title>Georgenia *** sp. nov., and Georgenia *** sp. nov., isolated from the intestinal contents of plateau pika (Ochotona curzoniae) in the Qinghai-Tibet plateau of China.</title>
        <authorList>
            <person name="Tian Z."/>
        </authorList>
    </citation>
    <scope>NUCLEOTIDE SEQUENCE [LARGE SCALE GENOMIC DNA]</scope>
    <source>
        <strain evidence="11 12">Z443</strain>
    </source>
</reference>
<evidence type="ECO:0000313" key="12">
    <source>
        <dbReference type="Proteomes" id="UP000314616"/>
    </source>
</evidence>
<dbReference type="KEGG" id="gyu:FE374_10885"/>
<dbReference type="SMART" id="SM00091">
    <property type="entry name" value="PAS"/>
    <property type="match status" value="1"/>
</dbReference>
<evidence type="ECO:0000256" key="1">
    <source>
        <dbReference type="ARBA" id="ARBA00000085"/>
    </source>
</evidence>
<dbReference type="InterPro" id="IPR035965">
    <property type="entry name" value="PAS-like_dom_sf"/>
</dbReference>
<gene>
    <name evidence="11" type="ORF">FE374_10885</name>
</gene>
<dbReference type="GO" id="GO:0016020">
    <property type="term" value="C:membrane"/>
    <property type="evidence" value="ECO:0007669"/>
    <property type="project" value="InterPro"/>
</dbReference>
<dbReference type="Gene3D" id="3.30.565.10">
    <property type="entry name" value="Histidine kinase-like ATPase, C-terminal domain"/>
    <property type="match status" value="1"/>
</dbReference>
<dbReference type="GO" id="GO:0006355">
    <property type="term" value="P:regulation of DNA-templated transcription"/>
    <property type="evidence" value="ECO:0007669"/>
    <property type="project" value="InterPro"/>
</dbReference>
<dbReference type="GO" id="GO:0046983">
    <property type="term" value="F:protein dimerization activity"/>
    <property type="evidence" value="ECO:0007669"/>
    <property type="project" value="InterPro"/>
</dbReference>
<evidence type="ECO:0000256" key="4">
    <source>
        <dbReference type="ARBA" id="ARBA00022679"/>
    </source>
</evidence>
<accession>A0A5B8C3E5</accession>
<dbReference type="Pfam" id="PF13185">
    <property type="entry name" value="GAF_2"/>
    <property type="match status" value="1"/>
</dbReference>
<dbReference type="SUPFAM" id="SSF55781">
    <property type="entry name" value="GAF domain-like"/>
    <property type="match status" value="1"/>
</dbReference>
<feature type="compositionally biased region" description="Basic residues" evidence="9">
    <location>
        <begin position="33"/>
        <end position="44"/>
    </location>
</feature>
<dbReference type="PANTHER" id="PTHR24421:SF10">
    <property type="entry name" value="NITRATE_NITRITE SENSOR PROTEIN NARQ"/>
    <property type="match status" value="1"/>
</dbReference>
<evidence type="ECO:0000256" key="5">
    <source>
        <dbReference type="ARBA" id="ARBA00022741"/>
    </source>
</evidence>
<dbReference type="PANTHER" id="PTHR24421">
    <property type="entry name" value="NITRATE/NITRITE SENSOR PROTEIN NARX-RELATED"/>
    <property type="match status" value="1"/>
</dbReference>
<keyword evidence="5" id="KW-0547">Nucleotide-binding</keyword>
<dbReference type="Gene3D" id="3.30.450.20">
    <property type="entry name" value="PAS domain"/>
    <property type="match status" value="1"/>
</dbReference>
<dbReference type="InterPro" id="IPR013767">
    <property type="entry name" value="PAS_fold"/>
</dbReference>
<dbReference type="CDD" id="cd00130">
    <property type="entry name" value="PAS"/>
    <property type="match status" value="1"/>
</dbReference>
<proteinExistence type="predicted"/>
<dbReference type="InterPro" id="IPR000014">
    <property type="entry name" value="PAS"/>
</dbReference>
<dbReference type="InterPro" id="IPR011712">
    <property type="entry name" value="Sig_transdc_His_kin_sub3_dim/P"/>
</dbReference>
<dbReference type="Pfam" id="PF07730">
    <property type="entry name" value="HisKA_3"/>
    <property type="match status" value="1"/>
</dbReference>
<evidence type="ECO:0000256" key="6">
    <source>
        <dbReference type="ARBA" id="ARBA00022777"/>
    </source>
</evidence>
<dbReference type="InterPro" id="IPR029016">
    <property type="entry name" value="GAF-like_dom_sf"/>
</dbReference>
<sequence length="585" mass="62667">MPGRRRAAARRRPDPADRRPCRDGLRLGGPARRLLRTPRHRARRDRGGITAGAPSSCARRSPDEPAGQWQSAPVNQPAPTDSASVLRTLGLDALVEIIETIGYGVCITGENHTWTYANPAAARIIGEPFEQLRGRDYLLHFPEHERAPLLALEHKQREGDTAFYTNTVIQHDGTELEMTWSGTVVEVDGVELAPAIFHETTAVRRAQREAAELGVGSVRIAQGRSTAEVFDALVGEAVAATRAEAALLLTAGGDGLLRLTATEGVPAALEAAVEASPARLSDLPAGPLLLRGRSGFLADDRTRLAANPVTRSWAEAVGDLEWVGSAKFPVHHDGEVVGCLVVVVPERLTAPSEAELALWSSLAEQAGVALGADLLRHEVSHASAMLERQRIARELHDSVNHALFALQTRAYLIQRALESADLERARAAALDLDDLARQATTEMRELLTELRPTATTAVDLTRSLRDLADLVTRRDGVAVDVAAPTTGDLGLHAATTEHLLRIAGEALHNAVKHAQAKRVTITLTHGPRQVELAVVDDGDGFDPAVVRPGTHGQQTMRERARLCGGQLRVTSRPGAGTSVAVVVPG</sequence>
<feature type="compositionally biased region" description="Polar residues" evidence="9">
    <location>
        <begin position="68"/>
        <end position="81"/>
    </location>
</feature>
<keyword evidence="3" id="KW-0597">Phosphoprotein</keyword>
<comment type="catalytic activity">
    <reaction evidence="1">
        <text>ATP + protein L-histidine = ADP + protein N-phospho-L-histidine.</text>
        <dbReference type="EC" id="2.7.13.3"/>
    </reaction>
</comment>
<evidence type="ECO:0000313" key="11">
    <source>
        <dbReference type="EMBL" id="QDC25044.1"/>
    </source>
</evidence>
<dbReference type="EMBL" id="CP040915">
    <property type="protein sequence ID" value="QDC25044.1"/>
    <property type="molecule type" value="Genomic_DNA"/>
</dbReference>
<dbReference type="EC" id="2.7.13.3" evidence="2"/>
<evidence type="ECO:0000256" key="3">
    <source>
        <dbReference type="ARBA" id="ARBA00022553"/>
    </source>
</evidence>
<dbReference type="AlphaFoldDB" id="A0A5B8C3E5"/>
<dbReference type="GO" id="GO:0000155">
    <property type="term" value="F:phosphorelay sensor kinase activity"/>
    <property type="evidence" value="ECO:0007669"/>
    <property type="project" value="InterPro"/>
</dbReference>
<organism evidence="11 12">
    <name type="scientific">Georgenia yuyongxinii</name>
    <dbReference type="NCBI Taxonomy" id="2589797"/>
    <lineage>
        <taxon>Bacteria</taxon>
        <taxon>Bacillati</taxon>
        <taxon>Actinomycetota</taxon>
        <taxon>Actinomycetes</taxon>
        <taxon>Micrococcales</taxon>
        <taxon>Bogoriellaceae</taxon>
        <taxon>Georgenia</taxon>
    </lineage>
</organism>
<dbReference type="InterPro" id="IPR003594">
    <property type="entry name" value="HATPase_dom"/>
</dbReference>
<dbReference type="Gene3D" id="1.20.5.1930">
    <property type="match status" value="1"/>
</dbReference>
<evidence type="ECO:0000259" key="10">
    <source>
        <dbReference type="PROSITE" id="PS50109"/>
    </source>
</evidence>
<dbReference type="InterPro" id="IPR005467">
    <property type="entry name" value="His_kinase_dom"/>
</dbReference>
<dbReference type="Pfam" id="PF02518">
    <property type="entry name" value="HATPase_c"/>
    <property type="match status" value="1"/>
</dbReference>
<evidence type="ECO:0000256" key="7">
    <source>
        <dbReference type="ARBA" id="ARBA00022840"/>
    </source>
</evidence>
<protein>
    <recommendedName>
        <fullName evidence="2">histidine kinase</fullName>
        <ecNumber evidence="2">2.7.13.3</ecNumber>
    </recommendedName>
</protein>
<dbReference type="Gene3D" id="3.30.450.40">
    <property type="match status" value="1"/>
</dbReference>
<dbReference type="OrthoDB" id="144293at2"/>
<keyword evidence="8" id="KW-0902">Two-component regulatory system</keyword>
<dbReference type="SUPFAM" id="SSF55785">
    <property type="entry name" value="PYP-like sensor domain (PAS domain)"/>
    <property type="match status" value="1"/>
</dbReference>
<evidence type="ECO:0000256" key="2">
    <source>
        <dbReference type="ARBA" id="ARBA00012438"/>
    </source>
</evidence>
<keyword evidence="6" id="KW-0418">Kinase</keyword>
<dbReference type="PROSITE" id="PS50109">
    <property type="entry name" value="HIS_KIN"/>
    <property type="match status" value="1"/>
</dbReference>
<dbReference type="InterPro" id="IPR036890">
    <property type="entry name" value="HATPase_C_sf"/>
</dbReference>
<name>A0A5B8C3E5_9MICO</name>
<feature type="region of interest" description="Disordered" evidence="9">
    <location>
        <begin position="1"/>
        <end position="81"/>
    </location>
</feature>
<dbReference type="CDD" id="cd16917">
    <property type="entry name" value="HATPase_UhpB-NarQ-NarX-like"/>
    <property type="match status" value="1"/>
</dbReference>
<dbReference type="InterPro" id="IPR003018">
    <property type="entry name" value="GAF"/>
</dbReference>
<keyword evidence="7" id="KW-0067">ATP-binding</keyword>